<proteinExistence type="predicted"/>
<evidence type="ECO:0000313" key="2">
    <source>
        <dbReference type="Proteomes" id="UP000248817"/>
    </source>
</evidence>
<sequence>MRTAALPPPCILPTIPVSARADAFAGAAPKPGERESLELEWPEADVRKWLEESGCSVDSLARVAWALVLRSYTSLDHICFELAARTREFELYDCHITGASSLEDLLYANEQGKEEECFCQSSNSLCRDGEEDAHGVGNTMLAVEVDDVIWDQLVGLKSVSTSVHRTFI</sequence>
<name>A0A2V5ISP1_9EURO</name>
<keyword evidence="2" id="KW-1185">Reference proteome</keyword>
<dbReference type="Proteomes" id="UP000248817">
    <property type="component" value="Unassembled WGS sequence"/>
</dbReference>
<evidence type="ECO:0000313" key="1">
    <source>
        <dbReference type="EMBL" id="PYI31640.1"/>
    </source>
</evidence>
<dbReference type="AlphaFoldDB" id="A0A2V5ISP1"/>
<dbReference type="EMBL" id="KZ825500">
    <property type="protein sequence ID" value="PYI31640.1"/>
    <property type="molecule type" value="Genomic_DNA"/>
</dbReference>
<accession>A0A2V5ISP1</accession>
<organism evidence="1 2">
    <name type="scientific">Aspergillus indologenus CBS 114.80</name>
    <dbReference type="NCBI Taxonomy" id="1450541"/>
    <lineage>
        <taxon>Eukaryota</taxon>
        <taxon>Fungi</taxon>
        <taxon>Dikarya</taxon>
        <taxon>Ascomycota</taxon>
        <taxon>Pezizomycotina</taxon>
        <taxon>Eurotiomycetes</taxon>
        <taxon>Eurotiomycetidae</taxon>
        <taxon>Eurotiales</taxon>
        <taxon>Aspergillaceae</taxon>
        <taxon>Aspergillus</taxon>
        <taxon>Aspergillus subgen. Circumdati</taxon>
    </lineage>
</organism>
<dbReference type="SUPFAM" id="SSF52777">
    <property type="entry name" value="CoA-dependent acyltransferases"/>
    <property type="match status" value="1"/>
</dbReference>
<protein>
    <submittedName>
        <fullName evidence="1">Uncharacterized protein</fullName>
    </submittedName>
</protein>
<gene>
    <name evidence="1" type="ORF">BP00DRAFT_167698</name>
</gene>
<reference evidence="1 2" key="1">
    <citation type="submission" date="2018-02" db="EMBL/GenBank/DDBJ databases">
        <title>The genomes of Aspergillus section Nigri reveals drivers in fungal speciation.</title>
        <authorList>
            <consortium name="DOE Joint Genome Institute"/>
            <person name="Vesth T.C."/>
            <person name="Nybo J."/>
            <person name="Theobald S."/>
            <person name="Brandl J."/>
            <person name="Frisvad J.C."/>
            <person name="Nielsen K.F."/>
            <person name="Lyhne E.K."/>
            <person name="Kogle M.E."/>
            <person name="Kuo A."/>
            <person name="Riley R."/>
            <person name="Clum A."/>
            <person name="Nolan M."/>
            <person name="Lipzen A."/>
            <person name="Salamov A."/>
            <person name="Henrissat B."/>
            <person name="Wiebenga A."/>
            <person name="De vries R.P."/>
            <person name="Grigoriev I.V."/>
            <person name="Mortensen U.H."/>
            <person name="Andersen M.R."/>
            <person name="Baker S.E."/>
        </authorList>
    </citation>
    <scope>NUCLEOTIDE SEQUENCE [LARGE SCALE GENOMIC DNA]</scope>
    <source>
        <strain evidence="1 2">CBS 114.80</strain>
    </source>
</reference>
<dbReference type="Gene3D" id="3.30.559.30">
    <property type="entry name" value="Nonribosomal peptide synthetase, condensation domain"/>
    <property type="match status" value="1"/>
</dbReference>